<dbReference type="GO" id="GO:0004803">
    <property type="term" value="F:transposase activity"/>
    <property type="evidence" value="ECO:0007669"/>
    <property type="project" value="InterPro"/>
</dbReference>
<evidence type="ECO:0000313" key="4">
    <source>
        <dbReference type="EMBL" id="QKD82584.1"/>
    </source>
</evidence>
<evidence type="ECO:0000313" key="6">
    <source>
        <dbReference type="EMBL" id="QKD83781.1"/>
    </source>
</evidence>
<dbReference type="Pfam" id="PF01609">
    <property type="entry name" value="DDE_Tnp_1"/>
    <property type="match status" value="1"/>
</dbReference>
<dbReference type="GO" id="GO:0003677">
    <property type="term" value="F:DNA binding"/>
    <property type="evidence" value="ECO:0007669"/>
    <property type="project" value="InterPro"/>
</dbReference>
<dbReference type="EMBL" id="CP053661">
    <property type="protein sequence ID" value="QKD82584.1"/>
    <property type="molecule type" value="Genomic_DNA"/>
</dbReference>
<dbReference type="EMBL" id="CP053661">
    <property type="protein sequence ID" value="QKD82277.1"/>
    <property type="molecule type" value="Genomic_DNA"/>
</dbReference>
<evidence type="ECO:0000259" key="1">
    <source>
        <dbReference type="Pfam" id="PF01609"/>
    </source>
</evidence>
<keyword evidence="8" id="KW-1185">Reference proteome</keyword>
<dbReference type="KEGG" id="theu:HPC62_15680"/>
<accession>A0A6M8BJC5</accession>
<feature type="domain" description="Transposase IS4-like" evidence="1">
    <location>
        <begin position="114"/>
        <end position="302"/>
    </location>
</feature>
<dbReference type="KEGG" id="theu:HPC62_17685"/>
<evidence type="ECO:0000313" key="2">
    <source>
        <dbReference type="EMBL" id="QKD82277.1"/>
    </source>
</evidence>
<dbReference type="InterPro" id="IPR002559">
    <property type="entry name" value="Transposase_11"/>
</dbReference>
<dbReference type="AlphaFoldDB" id="A0A6M8BJC5"/>
<dbReference type="RefSeq" id="WP_172354921.1">
    <property type="nucleotide sequence ID" value="NZ_CP053661.1"/>
</dbReference>
<proteinExistence type="predicted"/>
<protein>
    <submittedName>
        <fullName evidence="6">Transposase</fullName>
    </submittedName>
</protein>
<dbReference type="KEGG" id="theu:HPC62_09595"/>
<dbReference type="SUPFAM" id="SSF53098">
    <property type="entry name" value="Ribonuclease H-like"/>
    <property type="match status" value="1"/>
</dbReference>
<evidence type="ECO:0000313" key="3">
    <source>
        <dbReference type="EMBL" id="QKD82401.1"/>
    </source>
</evidence>
<evidence type="ECO:0000313" key="7">
    <source>
        <dbReference type="EMBL" id="QKD83881.1"/>
    </source>
</evidence>
<dbReference type="EMBL" id="CP053661">
    <property type="protein sequence ID" value="QKD82401.1"/>
    <property type="molecule type" value="Genomic_DNA"/>
</dbReference>
<reference evidence="6 8" key="1">
    <citation type="submission" date="2020-05" db="EMBL/GenBank/DDBJ databases">
        <title>Complete genome sequence of of a novel Thermoleptolyngbya strain isolated from hot springs of Ganzi, Sichuan China.</title>
        <authorList>
            <person name="Tang J."/>
            <person name="Daroch M."/>
            <person name="Li L."/>
            <person name="Waleron K."/>
            <person name="Waleron M."/>
            <person name="Waleron M."/>
        </authorList>
    </citation>
    <scope>NUCLEOTIDE SEQUENCE [LARGE SCALE GENOMIC DNA]</scope>
    <source>
        <strain evidence="6 8">PKUAC-SCTA183</strain>
    </source>
</reference>
<sequence length="395" mass="45364">MPATTCLYDQVLSLLRQSSNARDLRHLKALAWMVTALVCSGRLSLPQWEAYVPSRARQAQSTERRWQRFLGNRRVRVKSLYVPLVLAAIHRWQGRRLYLALDTTVLWNRYCRIHLTVTCCGRAVPLLWRVLEHPSATVSTKRYLPMLRLAHRLLQSYPDVMVLADRGFANHDLLEWLSQSRWHYCLRLPSDVVVQGPRRHPVKVGYLWPPKGEARLYEGVGIWSEGRWRCNLVLAHVKGVEEPWAVITDESPSLNTLWQYALRFRVEELFLDSKSGVFELEASGIRSAPALERLYLVAAIAILDGTTQGMAVQLDGLRCQVDPHWRRGISYLNIGLRWLKGAVNKGRTLLQLIALFTVDPEPCFASKKAEAHYYDRIWFSRIQSLCCQPTPGQSA</sequence>
<evidence type="ECO:0000313" key="5">
    <source>
        <dbReference type="EMBL" id="QKD83446.1"/>
    </source>
</evidence>
<dbReference type="KEGG" id="theu:HPC62_18285"/>
<dbReference type="GO" id="GO:0006313">
    <property type="term" value="P:DNA transposition"/>
    <property type="evidence" value="ECO:0007669"/>
    <property type="project" value="InterPro"/>
</dbReference>
<dbReference type="InterPro" id="IPR012337">
    <property type="entry name" value="RNaseH-like_sf"/>
</dbReference>
<dbReference type="EMBL" id="CP053661">
    <property type="protein sequence ID" value="QKD83446.1"/>
    <property type="molecule type" value="Genomic_DNA"/>
</dbReference>
<evidence type="ECO:0000313" key="8">
    <source>
        <dbReference type="Proteomes" id="UP000505210"/>
    </source>
</evidence>
<dbReference type="KEGG" id="theu:HPC62_08830"/>
<dbReference type="EMBL" id="CP053661">
    <property type="protein sequence ID" value="QKD83781.1"/>
    <property type="molecule type" value="Genomic_DNA"/>
</dbReference>
<dbReference type="Proteomes" id="UP000505210">
    <property type="component" value="Chromosome"/>
</dbReference>
<dbReference type="EMBL" id="CP053661">
    <property type="protein sequence ID" value="QKD83881.1"/>
    <property type="molecule type" value="Genomic_DNA"/>
</dbReference>
<gene>
    <name evidence="2" type="ORF">HPC62_08830</name>
    <name evidence="3" type="ORF">HPC62_09595</name>
    <name evidence="4" type="ORF">HPC62_10670</name>
    <name evidence="5" type="ORF">HPC62_15680</name>
    <name evidence="6" type="ORF">HPC62_17685</name>
    <name evidence="7" type="ORF">HPC62_18285</name>
</gene>
<name>A0A6M8BJC5_9CYAN</name>
<dbReference type="KEGG" id="theu:HPC62_10670"/>
<organism evidence="6 8">
    <name type="scientific">Thermoleptolyngbya sichuanensis A183</name>
    <dbReference type="NCBI Taxonomy" id="2737172"/>
    <lineage>
        <taxon>Bacteria</taxon>
        <taxon>Bacillati</taxon>
        <taxon>Cyanobacteriota</taxon>
        <taxon>Cyanophyceae</taxon>
        <taxon>Oculatellales</taxon>
        <taxon>Oculatellaceae</taxon>
        <taxon>Thermoleptolyngbya</taxon>
        <taxon>Thermoleptolyngbya sichuanensis</taxon>
    </lineage>
</organism>